<evidence type="ECO:0000313" key="1">
    <source>
        <dbReference type="EMBL" id="MBB6456182.1"/>
    </source>
</evidence>
<dbReference type="Proteomes" id="UP000578000">
    <property type="component" value="Unassembled WGS sequence"/>
</dbReference>
<gene>
    <name evidence="1" type="ORF">HNR55_000749</name>
</gene>
<keyword evidence="2" id="KW-1185">Reference proteome</keyword>
<dbReference type="AlphaFoldDB" id="A0A841QDH9"/>
<comment type="caution">
    <text evidence="1">The sequence shown here is derived from an EMBL/GenBank/DDBJ whole genome shotgun (WGS) entry which is preliminary data.</text>
</comment>
<dbReference type="RefSeq" id="WP_166111553.1">
    <property type="nucleotide sequence ID" value="NZ_BAABDB010000005.1"/>
</dbReference>
<reference evidence="1 2" key="1">
    <citation type="submission" date="2020-08" db="EMBL/GenBank/DDBJ databases">
        <title>Genomic Encyclopedia of Type Strains, Phase IV (KMG-IV): sequencing the most valuable type-strain genomes for metagenomic binning, comparative biology and taxonomic classification.</title>
        <authorList>
            <person name="Goeker M."/>
        </authorList>
    </citation>
    <scope>NUCLEOTIDE SEQUENCE [LARGE SCALE GENOMIC DNA]</scope>
    <source>
        <strain evidence="1 2">DSM 4491</strain>
    </source>
</reference>
<accession>A0A841QDH9</accession>
<organism evidence="1 2">
    <name type="scientific">Acetobacter lovaniensis</name>
    <dbReference type="NCBI Taxonomy" id="104100"/>
    <lineage>
        <taxon>Bacteria</taxon>
        <taxon>Pseudomonadati</taxon>
        <taxon>Pseudomonadota</taxon>
        <taxon>Alphaproteobacteria</taxon>
        <taxon>Acetobacterales</taxon>
        <taxon>Acetobacteraceae</taxon>
        <taxon>Acetobacter</taxon>
    </lineage>
</organism>
<dbReference type="EMBL" id="JACHIE010000002">
    <property type="protein sequence ID" value="MBB6456182.1"/>
    <property type="molecule type" value="Genomic_DNA"/>
</dbReference>
<proteinExistence type="predicted"/>
<evidence type="ECO:0000313" key="2">
    <source>
        <dbReference type="Proteomes" id="UP000578000"/>
    </source>
</evidence>
<protein>
    <submittedName>
        <fullName evidence="1">Uncharacterized protein</fullName>
    </submittedName>
</protein>
<sequence length="93" mass="10409">MIWVETGGPDNPSWRSRPMQIGNTQEPGLKAFFSDNEGGYLIVPPAWKGWLNINSALSNPIDNIRISVGFLLMKHANKDIKVVVDEDFKKIAI</sequence>
<name>A0A841QDH9_9PROT</name>